<keyword evidence="2" id="KW-0812">Transmembrane</keyword>
<sequence length="372" mass="43388">MRLFRKQWPIHLLGWLLFISLPVTIIARDPGPDTEVRLLTSASFWLFVLVYCAFFYINLLYWLPKLYLKKRYVLYSFVFGASFLTVYVGKPFETLLFSKFHRQETELPPMPRYPGPLPEKQSARPLHPDREGGRREPAVDFVSLVLFVMTWVIAMFVRISEQWGLSEKKVLQSEADKAQAELYFFKAQINPHFLFNTLNNIYSMAVSRSEHTAPSILKLSAMMRYITEQATENFVPLQEEVTCLENYIALQKLRLTDKTRVSTDFGPPDTNTLIAPLILMTFVENAFKYGVSNHHRSEITIRLSVHAGELLFFCQNQIFGQVQVEGREGVGISNTRKRLDFLYPDRYRLDIEEHAPFYTVQLKLDSHDMRSY</sequence>
<keyword evidence="2" id="KW-0472">Membrane</keyword>
<gene>
    <name evidence="4" type="ORF">HWI92_19090</name>
</gene>
<feature type="transmembrane region" description="Helical" evidence="2">
    <location>
        <begin position="141"/>
        <end position="159"/>
    </location>
</feature>
<feature type="transmembrane region" description="Helical" evidence="2">
    <location>
        <begin position="43"/>
        <end position="63"/>
    </location>
</feature>
<dbReference type="EMBL" id="CP056775">
    <property type="protein sequence ID" value="QRR02865.1"/>
    <property type="molecule type" value="Genomic_DNA"/>
</dbReference>
<feature type="transmembrane region" description="Helical" evidence="2">
    <location>
        <begin position="72"/>
        <end position="89"/>
    </location>
</feature>
<dbReference type="InterPro" id="IPR050640">
    <property type="entry name" value="Bact_2-comp_sensor_kinase"/>
</dbReference>
<evidence type="ECO:0000259" key="3">
    <source>
        <dbReference type="Pfam" id="PF06580"/>
    </source>
</evidence>
<evidence type="ECO:0000256" key="2">
    <source>
        <dbReference type="SAM" id="Phobius"/>
    </source>
</evidence>
<evidence type="ECO:0000313" key="4">
    <source>
        <dbReference type="EMBL" id="QRR02865.1"/>
    </source>
</evidence>
<dbReference type="Proteomes" id="UP000612680">
    <property type="component" value="Chromosome"/>
</dbReference>
<dbReference type="PANTHER" id="PTHR34220:SF7">
    <property type="entry name" value="SENSOR HISTIDINE KINASE YPDA"/>
    <property type="match status" value="1"/>
</dbReference>
<keyword evidence="4" id="KW-0418">Kinase</keyword>
<keyword evidence="5" id="KW-1185">Reference proteome</keyword>
<proteinExistence type="predicted"/>
<organism evidence="4 5">
    <name type="scientific">Dyadobacter sandarakinus</name>
    <dbReference type="NCBI Taxonomy" id="2747268"/>
    <lineage>
        <taxon>Bacteria</taxon>
        <taxon>Pseudomonadati</taxon>
        <taxon>Bacteroidota</taxon>
        <taxon>Cytophagia</taxon>
        <taxon>Cytophagales</taxon>
        <taxon>Spirosomataceae</taxon>
        <taxon>Dyadobacter</taxon>
    </lineage>
</organism>
<reference evidence="4 5" key="1">
    <citation type="submission" date="2020-06" db="EMBL/GenBank/DDBJ databases">
        <title>Dyadobacter sandarakinus sp. nov., isolated from the soil of the Arctic Yellow River Station.</title>
        <authorList>
            <person name="Zhang Y."/>
            <person name="Peng F."/>
        </authorList>
    </citation>
    <scope>NUCLEOTIDE SEQUENCE [LARGE SCALE GENOMIC DNA]</scope>
    <source>
        <strain evidence="4 5">Q3-56</strain>
    </source>
</reference>
<feature type="region of interest" description="Disordered" evidence="1">
    <location>
        <begin position="107"/>
        <end position="134"/>
    </location>
</feature>
<feature type="domain" description="Signal transduction histidine kinase internal region" evidence="3">
    <location>
        <begin position="180"/>
        <end position="258"/>
    </location>
</feature>
<name>A0ABX7IAC6_9BACT</name>
<dbReference type="InterPro" id="IPR010559">
    <property type="entry name" value="Sig_transdc_His_kin_internal"/>
</dbReference>
<dbReference type="GO" id="GO:0016301">
    <property type="term" value="F:kinase activity"/>
    <property type="evidence" value="ECO:0007669"/>
    <property type="project" value="UniProtKB-KW"/>
</dbReference>
<keyword evidence="4" id="KW-0808">Transferase</keyword>
<keyword evidence="2" id="KW-1133">Transmembrane helix</keyword>
<dbReference type="Pfam" id="PF06580">
    <property type="entry name" value="His_kinase"/>
    <property type="match status" value="1"/>
</dbReference>
<evidence type="ECO:0000256" key="1">
    <source>
        <dbReference type="SAM" id="MobiDB-lite"/>
    </source>
</evidence>
<evidence type="ECO:0000313" key="5">
    <source>
        <dbReference type="Proteomes" id="UP000612680"/>
    </source>
</evidence>
<protein>
    <submittedName>
        <fullName evidence="4">Sensor histidine kinase</fullName>
    </submittedName>
</protein>
<dbReference type="RefSeq" id="WP_204658238.1">
    <property type="nucleotide sequence ID" value="NZ_CP056775.1"/>
</dbReference>
<feature type="compositionally biased region" description="Pro residues" evidence="1">
    <location>
        <begin position="108"/>
        <end position="117"/>
    </location>
</feature>
<accession>A0ABX7IAC6</accession>
<dbReference type="PANTHER" id="PTHR34220">
    <property type="entry name" value="SENSOR HISTIDINE KINASE YPDA"/>
    <property type="match status" value="1"/>
</dbReference>